<proteinExistence type="predicted"/>
<sequence>MPEPILISISAALAAKAATGLYDLVKRKFAKDPEATAALTAATETPEAPEPIAALAQRLEIAEAADPSFAEELRAEWEKASVAQHAESGGVANQVTGNVTGKVLQARDIHGNVTF</sequence>
<reference evidence="1 2" key="1">
    <citation type="journal article" date="2019" name="Int. J. Syst. Evol. Microbiol.">
        <title>The Global Catalogue of Microorganisms (GCM) 10K type strain sequencing project: providing services to taxonomists for standard genome sequencing and annotation.</title>
        <authorList>
            <consortium name="The Broad Institute Genomics Platform"/>
            <consortium name="The Broad Institute Genome Sequencing Center for Infectious Disease"/>
            <person name="Wu L."/>
            <person name="Ma J."/>
        </authorList>
    </citation>
    <scope>NUCLEOTIDE SEQUENCE [LARGE SCALE GENOMIC DNA]</scope>
    <source>
        <strain evidence="1 2">JCM 14545</strain>
    </source>
</reference>
<evidence type="ECO:0000313" key="1">
    <source>
        <dbReference type="EMBL" id="GAA1987287.1"/>
    </source>
</evidence>
<dbReference type="Proteomes" id="UP001501116">
    <property type="component" value="Unassembled WGS sequence"/>
</dbReference>
<organism evidence="1 2">
    <name type="scientific">Amycolatopsis minnesotensis</name>
    <dbReference type="NCBI Taxonomy" id="337894"/>
    <lineage>
        <taxon>Bacteria</taxon>
        <taxon>Bacillati</taxon>
        <taxon>Actinomycetota</taxon>
        <taxon>Actinomycetes</taxon>
        <taxon>Pseudonocardiales</taxon>
        <taxon>Pseudonocardiaceae</taxon>
        <taxon>Amycolatopsis</taxon>
    </lineage>
</organism>
<comment type="caution">
    <text evidence="1">The sequence shown here is derived from an EMBL/GenBank/DDBJ whole genome shotgun (WGS) entry which is preliminary data.</text>
</comment>
<gene>
    <name evidence="1" type="ORF">GCM10009754_76680</name>
</gene>
<evidence type="ECO:0000313" key="2">
    <source>
        <dbReference type="Proteomes" id="UP001501116"/>
    </source>
</evidence>
<dbReference type="RefSeq" id="WP_344430196.1">
    <property type="nucleotide sequence ID" value="NZ_BAAANN010000046.1"/>
</dbReference>
<keyword evidence="2" id="KW-1185">Reference proteome</keyword>
<accession>A0ABN2SIF0</accession>
<name>A0ABN2SIF0_9PSEU</name>
<dbReference type="EMBL" id="BAAANN010000046">
    <property type="protein sequence ID" value="GAA1987287.1"/>
    <property type="molecule type" value="Genomic_DNA"/>
</dbReference>
<protein>
    <submittedName>
        <fullName evidence="1">Uncharacterized protein</fullName>
    </submittedName>
</protein>